<evidence type="ECO:0000313" key="2">
    <source>
        <dbReference type="EMBL" id="KXS21445.1"/>
    </source>
</evidence>
<dbReference type="PANTHER" id="PTHR23159">
    <property type="entry name" value="CENTROSOMAL PROTEIN 2"/>
    <property type="match status" value="1"/>
</dbReference>
<feature type="region of interest" description="Disordered" evidence="1">
    <location>
        <begin position="680"/>
        <end position="706"/>
    </location>
</feature>
<name>A0A139AYC3_GONPJ</name>
<feature type="compositionally biased region" description="Basic and acidic residues" evidence="1">
    <location>
        <begin position="177"/>
        <end position="186"/>
    </location>
</feature>
<gene>
    <name evidence="2" type="ORF">M427DRAFT_65508</name>
</gene>
<feature type="compositionally biased region" description="Basic and acidic residues" evidence="1">
    <location>
        <begin position="392"/>
        <end position="434"/>
    </location>
</feature>
<protein>
    <submittedName>
        <fullName evidence="2">Uncharacterized protein</fullName>
    </submittedName>
</protein>
<dbReference type="AlphaFoldDB" id="A0A139AYC3"/>
<feature type="compositionally biased region" description="Acidic residues" evidence="1">
    <location>
        <begin position="1"/>
        <end position="11"/>
    </location>
</feature>
<feature type="compositionally biased region" description="Basic and acidic residues" evidence="1">
    <location>
        <begin position="594"/>
        <end position="624"/>
    </location>
</feature>
<feature type="compositionally biased region" description="Polar residues" evidence="1">
    <location>
        <begin position="42"/>
        <end position="52"/>
    </location>
</feature>
<evidence type="ECO:0000256" key="1">
    <source>
        <dbReference type="SAM" id="MobiDB-lite"/>
    </source>
</evidence>
<feature type="region of interest" description="Disordered" evidence="1">
    <location>
        <begin position="747"/>
        <end position="776"/>
    </location>
</feature>
<dbReference type="EMBL" id="KQ965732">
    <property type="protein sequence ID" value="KXS21445.1"/>
    <property type="molecule type" value="Genomic_DNA"/>
</dbReference>
<accession>A0A139AYC3</accession>
<feature type="compositionally biased region" description="Basic and acidic residues" evidence="1">
    <location>
        <begin position="447"/>
        <end position="480"/>
    </location>
</feature>
<feature type="compositionally biased region" description="Basic and acidic residues" evidence="1">
    <location>
        <begin position="209"/>
        <end position="248"/>
    </location>
</feature>
<dbReference type="PANTHER" id="PTHR23159:SF31">
    <property type="entry name" value="CENTROSOME-ASSOCIATED PROTEIN CEP250 ISOFORM X1"/>
    <property type="match status" value="1"/>
</dbReference>
<feature type="region of interest" description="Disordered" evidence="1">
    <location>
        <begin position="177"/>
        <end position="659"/>
    </location>
</feature>
<dbReference type="STRING" id="1344416.A0A139AYC3"/>
<dbReference type="OMA" id="QEAMPEY"/>
<feature type="compositionally biased region" description="Basic and acidic residues" evidence="1">
    <location>
        <begin position="531"/>
        <end position="564"/>
    </location>
</feature>
<feature type="compositionally biased region" description="Polar residues" evidence="1">
    <location>
        <begin position="680"/>
        <end position="694"/>
    </location>
</feature>
<keyword evidence="3" id="KW-1185">Reference proteome</keyword>
<feature type="compositionally biased region" description="Basic and acidic residues" evidence="1">
    <location>
        <begin position="500"/>
        <end position="524"/>
    </location>
</feature>
<feature type="region of interest" description="Disordered" evidence="1">
    <location>
        <begin position="1"/>
        <end position="80"/>
    </location>
</feature>
<feature type="compositionally biased region" description="Basic and acidic residues" evidence="1">
    <location>
        <begin position="264"/>
        <end position="322"/>
    </location>
</feature>
<proteinExistence type="predicted"/>
<dbReference type="Proteomes" id="UP000070544">
    <property type="component" value="Unassembled WGS sequence"/>
</dbReference>
<feature type="compositionally biased region" description="Low complexity" evidence="1">
    <location>
        <begin position="110"/>
        <end position="123"/>
    </location>
</feature>
<feature type="region of interest" description="Disordered" evidence="1">
    <location>
        <begin position="110"/>
        <end position="135"/>
    </location>
</feature>
<feature type="compositionally biased region" description="Polar residues" evidence="1">
    <location>
        <begin position="648"/>
        <end position="657"/>
    </location>
</feature>
<feature type="compositionally biased region" description="Basic and acidic residues" evidence="1">
    <location>
        <begin position="747"/>
        <end position="763"/>
    </location>
</feature>
<reference evidence="2 3" key="1">
    <citation type="journal article" date="2015" name="Genome Biol. Evol.">
        <title>Phylogenomic analyses indicate that early fungi evolved digesting cell walls of algal ancestors of land plants.</title>
        <authorList>
            <person name="Chang Y."/>
            <person name="Wang S."/>
            <person name="Sekimoto S."/>
            <person name="Aerts A.L."/>
            <person name="Choi C."/>
            <person name="Clum A."/>
            <person name="LaButti K.M."/>
            <person name="Lindquist E.A."/>
            <person name="Yee Ngan C."/>
            <person name="Ohm R.A."/>
            <person name="Salamov A.A."/>
            <person name="Grigoriev I.V."/>
            <person name="Spatafora J.W."/>
            <person name="Berbee M.L."/>
        </authorList>
    </citation>
    <scope>NUCLEOTIDE SEQUENCE [LARGE SCALE GENOMIC DNA]</scope>
    <source>
        <strain evidence="2 3">JEL478</strain>
    </source>
</reference>
<feature type="compositionally biased region" description="Basic and acidic residues" evidence="1">
    <location>
        <begin position="12"/>
        <end position="21"/>
    </location>
</feature>
<evidence type="ECO:0000313" key="3">
    <source>
        <dbReference type="Proteomes" id="UP000070544"/>
    </source>
</evidence>
<feature type="compositionally biased region" description="Basic and acidic residues" evidence="1">
    <location>
        <begin position="329"/>
        <end position="370"/>
    </location>
</feature>
<feature type="compositionally biased region" description="Basic residues" evidence="1">
    <location>
        <begin position="764"/>
        <end position="776"/>
    </location>
</feature>
<sequence>MSTHYDDEEEESYRADSTRFGEEDDADREYPPQTHDSRERFSQPSIRKNPLSTAAARPATLPSSTGGKTGVDRKPVATPSQWIRSVIEMGTVLVQESDELKRQLANLAGASGGSASFAPSANATSDSLSSGAASDVGELLASEHQRVAQLQKELDNLSTEFTQVKLRHDQLLADLESAREELEQAKENGTSASGKRGGSSRDEDEDDGRDGVEELSELRRAHEDLTSAHDELKEKFSELTARYEELERGSSNGNKDASEDDDYGSEKRGKRSEDDSDMDALREELSSLREAHESTKSELERANEELARLRDSDDERGTDRDNSAPTGRDVGHEEVESLREELSALRESRDFTKSELERVTEQLEKLREEGNGAGNQRNHGDEDDSETSFAKGGDEELESLREELEKAREELSQAREEMEQLREQSRTSSDGRHDDDEDNERSQSGAHNREEVESLRAELDKAREELAGAREEIERLRDRSQANSGGEDDDEDSKTGVESLRSEQEKAREEIEQLRERSHDSSDGDRDESDSDHVDGSEVARLRAELEEARGQVSQLKEEVEELKSGAGAGESDSRSERDSGFGGSEEDSDDAADETKRELESLKKELEDVRAENERLKMREEQSGRGGADEMDEDNESRHREQEDHGVTSSTTSNNDLEVLAQLRSARDELETRVASLQSEVSSLQATASTSNHAADDTDAEDADVGTLRDTVASLTAELEEARRRNAALSIAVRREVGWRVEREEKRFQEKRKKAEQEDKSRNFLRRWMHPRAKI</sequence>
<feature type="compositionally biased region" description="Basic and acidic residues" evidence="1">
    <location>
        <begin position="637"/>
        <end position="647"/>
    </location>
</feature>
<organism evidence="2 3">
    <name type="scientific">Gonapodya prolifera (strain JEL478)</name>
    <name type="common">Monoblepharis prolifera</name>
    <dbReference type="NCBI Taxonomy" id="1344416"/>
    <lineage>
        <taxon>Eukaryota</taxon>
        <taxon>Fungi</taxon>
        <taxon>Fungi incertae sedis</taxon>
        <taxon>Chytridiomycota</taxon>
        <taxon>Chytridiomycota incertae sedis</taxon>
        <taxon>Monoblepharidomycetes</taxon>
        <taxon>Monoblepharidales</taxon>
        <taxon>Gonapodyaceae</taxon>
        <taxon>Gonapodya</taxon>
    </lineage>
</organism>